<name>A0A9D4F258_DREPO</name>
<organism evidence="1 2">
    <name type="scientific">Dreissena polymorpha</name>
    <name type="common">Zebra mussel</name>
    <name type="synonym">Mytilus polymorpha</name>
    <dbReference type="NCBI Taxonomy" id="45954"/>
    <lineage>
        <taxon>Eukaryota</taxon>
        <taxon>Metazoa</taxon>
        <taxon>Spiralia</taxon>
        <taxon>Lophotrochozoa</taxon>
        <taxon>Mollusca</taxon>
        <taxon>Bivalvia</taxon>
        <taxon>Autobranchia</taxon>
        <taxon>Heteroconchia</taxon>
        <taxon>Euheterodonta</taxon>
        <taxon>Imparidentia</taxon>
        <taxon>Neoheterodontei</taxon>
        <taxon>Myida</taxon>
        <taxon>Dreissenoidea</taxon>
        <taxon>Dreissenidae</taxon>
        <taxon>Dreissena</taxon>
    </lineage>
</organism>
<dbReference type="AlphaFoldDB" id="A0A9D4F258"/>
<evidence type="ECO:0000313" key="1">
    <source>
        <dbReference type="EMBL" id="KAH3790006.1"/>
    </source>
</evidence>
<protein>
    <submittedName>
        <fullName evidence="1">Uncharacterized protein</fullName>
    </submittedName>
</protein>
<comment type="caution">
    <text evidence="1">The sequence shown here is derived from an EMBL/GenBank/DDBJ whole genome shotgun (WGS) entry which is preliminary data.</text>
</comment>
<evidence type="ECO:0000313" key="2">
    <source>
        <dbReference type="Proteomes" id="UP000828390"/>
    </source>
</evidence>
<keyword evidence="2" id="KW-1185">Reference proteome</keyword>
<reference evidence="1" key="2">
    <citation type="submission" date="2020-11" db="EMBL/GenBank/DDBJ databases">
        <authorList>
            <person name="McCartney M.A."/>
            <person name="Auch B."/>
            <person name="Kono T."/>
            <person name="Mallez S."/>
            <person name="Becker A."/>
            <person name="Gohl D.M."/>
            <person name="Silverstein K.A.T."/>
            <person name="Koren S."/>
            <person name="Bechman K.B."/>
            <person name="Herman A."/>
            <person name="Abrahante J.E."/>
            <person name="Garbe J."/>
        </authorList>
    </citation>
    <scope>NUCLEOTIDE SEQUENCE</scope>
    <source>
        <strain evidence="1">Duluth1</strain>
        <tissue evidence="1">Whole animal</tissue>
    </source>
</reference>
<reference evidence="1" key="1">
    <citation type="journal article" date="2019" name="bioRxiv">
        <title>The Genome of the Zebra Mussel, Dreissena polymorpha: A Resource for Invasive Species Research.</title>
        <authorList>
            <person name="McCartney M.A."/>
            <person name="Auch B."/>
            <person name="Kono T."/>
            <person name="Mallez S."/>
            <person name="Zhang Y."/>
            <person name="Obille A."/>
            <person name="Becker A."/>
            <person name="Abrahante J.E."/>
            <person name="Garbe J."/>
            <person name="Badalamenti J.P."/>
            <person name="Herman A."/>
            <person name="Mangelson H."/>
            <person name="Liachko I."/>
            <person name="Sullivan S."/>
            <person name="Sone E.D."/>
            <person name="Koren S."/>
            <person name="Silverstein K.A.T."/>
            <person name="Beckman K.B."/>
            <person name="Gohl D.M."/>
        </authorList>
    </citation>
    <scope>NUCLEOTIDE SEQUENCE</scope>
    <source>
        <strain evidence="1">Duluth1</strain>
        <tissue evidence="1">Whole animal</tissue>
    </source>
</reference>
<dbReference type="Proteomes" id="UP000828390">
    <property type="component" value="Unassembled WGS sequence"/>
</dbReference>
<proteinExistence type="predicted"/>
<sequence length="78" mass="8247">MRATPPSAWSLTSLRDSTASQACLKSSLSCHKCGSTAKNPCGSSSNYISFIDFAVTKSSKCLSLNEVSRAATGTRNIR</sequence>
<gene>
    <name evidence="1" type="ORF">DPMN_168199</name>
</gene>
<accession>A0A9D4F258</accession>
<dbReference type="EMBL" id="JAIWYP010000008">
    <property type="protein sequence ID" value="KAH3790006.1"/>
    <property type="molecule type" value="Genomic_DNA"/>
</dbReference>